<dbReference type="Proteomes" id="UP001153365">
    <property type="component" value="Unassembled WGS sequence"/>
</dbReference>
<keyword evidence="2" id="KW-0678">Repressor</keyword>
<keyword evidence="7" id="KW-1185">Reference proteome</keyword>
<evidence type="ECO:0000313" key="6">
    <source>
        <dbReference type="EMBL" id="CAH7687025.1"/>
    </source>
</evidence>
<sequence length="166" mass="17914">MGVQTQKRVPLASGGEEIGSHVIPEGAVASSTAHVHSSENAHGNNNHSLSYKSIISHSTPSSSITVGKSSAANCPTSLNLAAKSMSILLDPMENHTRFDESSSGNTTNDASKPTVKPLEFNHAITYVNKIKNCYTGNPKTYQIFLDILQTYQRDARPIQEVICLFL</sequence>
<dbReference type="EMBL" id="CALTRL010005826">
    <property type="protein sequence ID" value="CAH7687025.1"/>
    <property type="molecule type" value="Genomic_DNA"/>
</dbReference>
<protein>
    <recommendedName>
        <fullName evidence="8">Paired amphipathic helix protein Sin3a</fullName>
    </recommendedName>
</protein>
<dbReference type="PANTHER" id="PTHR12346">
    <property type="entry name" value="SIN3B-RELATED"/>
    <property type="match status" value="1"/>
</dbReference>
<evidence type="ECO:0008006" key="8">
    <source>
        <dbReference type="Google" id="ProtNLM"/>
    </source>
</evidence>
<gene>
    <name evidence="6" type="ORF">PPACK8108_LOCUS21748</name>
</gene>
<evidence type="ECO:0000256" key="1">
    <source>
        <dbReference type="ARBA" id="ARBA00004123"/>
    </source>
</evidence>
<dbReference type="AlphaFoldDB" id="A0AAV0BKP7"/>
<reference evidence="6" key="1">
    <citation type="submission" date="2022-06" db="EMBL/GenBank/DDBJ databases">
        <authorList>
            <consortium name="SYNGENTA / RWTH Aachen University"/>
        </authorList>
    </citation>
    <scope>NUCLEOTIDE SEQUENCE</scope>
</reference>
<evidence type="ECO:0000313" key="7">
    <source>
        <dbReference type="Proteomes" id="UP001153365"/>
    </source>
</evidence>
<evidence type="ECO:0000256" key="2">
    <source>
        <dbReference type="ARBA" id="ARBA00022491"/>
    </source>
</evidence>
<dbReference type="InterPro" id="IPR003822">
    <property type="entry name" value="PAH"/>
</dbReference>
<proteinExistence type="predicted"/>
<evidence type="ECO:0000256" key="5">
    <source>
        <dbReference type="SAM" id="MobiDB-lite"/>
    </source>
</evidence>
<keyword evidence="3 4" id="KW-0539">Nucleus</keyword>
<organism evidence="6 7">
    <name type="scientific">Phakopsora pachyrhizi</name>
    <name type="common">Asian soybean rust disease fungus</name>
    <dbReference type="NCBI Taxonomy" id="170000"/>
    <lineage>
        <taxon>Eukaryota</taxon>
        <taxon>Fungi</taxon>
        <taxon>Dikarya</taxon>
        <taxon>Basidiomycota</taxon>
        <taxon>Pucciniomycotina</taxon>
        <taxon>Pucciniomycetes</taxon>
        <taxon>Pucciniales</taxon>
        <taxon>Phakopsoraceae</taxon>
        <taxon>Phakopsora</taxon>
    </lineage>
</organism>
<dbReference type="PROSITE" id="PS51477">
    <property type="entry name" value="PAH"/>
    <property type="match status" value="1"/>
</dbReference>
<comment type="subcellular location">
    <subcellularLocation>
        <location evidence="1 4">Nucleus</location>
    </subcellularLocation>
</comment>
<feature type="region of interest" description="Disordered" evidence="5">
    <location>
        <begin position="95"/>
        <end position="114"/>
    </location>
</feature>
<dbReference type="SUPFAM" id="SSF47762">
    <property type="entry name" value="PAH2 domain"/>
    <property type="match status" value="1"/>
</dbReference>
<dbReference type="GO" id="GO:0070822">
    <property type="term" value="C:Sin3-type complex"/>
    <property type="evidence" value="ECO:0007669"/>
    <property type="project" value="TreeGrafter"/>
</dbReference>
<name>A0AAV0BKP7_PHAPC</name>
<evidence type="ECO:0000256" key="3">
    <source>
        <dbReference type="ARBA" id="ARBA00023242"/>
    </source>
</evidence>
<evidence type="ECO:0000256" key="4">
    <source>
        <dbReference type="PROSITE-ProRule" id="PRU00810"/>
    </source>
</evidence>
<dbReference type="Gene3D" id="1.20.1160.11">
    <property type="entry name" value="Paired amphipathic helix"/>
    <property type="match status" value="1"/>
</dbReference>
<dbReference type="InterPro" id="IPR036600">
    <property type="entry name" value="PAH_sf"/>
</dbReference>
<dbReference type="GO" id="GO:0003714">
    <property type="term" value="F:transcription corepressor activity"/>
    <property type="evidence" value="ECO:0007669"/>
    <property type="project" value="InterPro"/>
</dbReference>
<feature type="compositionally biased region" description="Polar residues" evidence="5">
    <location>
        <begin position="101"/>
        <end position="111"/>
    </location>
</feature>
<feature type="region of interest" description="Disordered" evidence="5">
    <location>
        <begin position="1"/>
        <end position="21"/>
    </location>
</feature>
<dbReference type="PANTHER" id="PTHR12346:SF0">
    <property type="entry name" value="SIN3A, ISOFORM G"/>
    <property type="match status" value="1"/>
</dbReference>
<accession>A0AAV0BKP7</accession>
<comment type="caution">
    <text evidence="6">The sequence shown here is derived from an EMBL/GenBank/DDBJ whole genome shotgun (WGS) entry which is preliminary data.</text>
</comment>
<dbReference type="InterPro" id="IPR039774">
    <property type="entry name" value="Sin3-like"/>
</dbReference>
<dbReference type="GO" id="GO:0000122">
    <property type="term" value="P:negative regulation of transcription by RNA polymerase II"/>
    <property type="evidence" value="ECO:0007669"/>
    <property type="project" value="TreeGrafter"/>
</dbReference>